<dbReference type="PANTHER" id="PTHR23083">
    <property type="entry name" value="TETRATRICOPEPTIDE REPEAT PROTEIN, TPR"/>
    <property type="match status" value="1"/>
</dbReference>
<evidence type="ECO:0000313" key="4">
    <source>
        <dbReference type="EMBL" id="KAG2375254.1"/>
    </source>
</evidence>
<dbReference type="Proteomes" id="UP000816034">
    <property type="component" value="Unassembled WGS sequence"/>
</dbReference>
<feature type="region of interest" description="Disordered" evidence="3">
    <location>
        <begin position="107"/>
        <end position="129"/>
    </location>
</feature>
<dbReference type="SMART" id="SM00028">
    <property type="entry name" value="TPR"/>
    <property type="match status" value="4"/>
</dbReference>
<evidence type="ECO:0000256" key="1">
    <source>
        <dbReference type="ARBA" id="ARBA00002550"/>
    </source>
</evidence>
<evidence type="ECO:0000256" key="2">
    <source>
        <dbReference type="ARBA" id="ARBA00038251"/>
    </source>
</evidence>
<proteinExistence type="inferred from homology"/>
<gene>
    <name evidence="4" type="ORF">C9374_009877</name>
</gene>
<dbReference type="EMBL" id="PYSW02000039">
    <property type="protein sequence ID" value="KAG2375254.1"/>
    <property type="molecule type" value="Genomic_DNA"/>
</dbReference>
<keyword evidence="5" id="KW-1185">Reference proteome</keyword>
<organism evidence="4 5">
    <name type="scientific">Naegleria lovaniensis</name>
    <name type="common">Amoeba</name>
    <dbReference type="NCBI Taxonomy" id="51637"/>
    <lineage>
        <taxon>Eukaryota</taxon>
        <taxon>Discoba</taxon>
        <taxon>Heterolobosea</taxon>
        <taxon>Tetramitia</taxon>
        <taxon>Eutetramitia</taxon>
        <taxon>Vahlkampfiidae</taxon>
        <taxon>Naegleria</taxon>
    </lineage>
</organism>
<protein>
    <submittedName>
        <fullName evidence="4">Uncharacterized protein</fullName>
    </submittedName>
</protein>
<feature type="region of interest" description="Disordered" evidence="3">
    <location>
        <begin position="726"/>
        <end position="758"/>
    </location>
</feature>
<feature type="region of interest" description="Disordered" evidence="3">
    <location>
        <begin position="871"/>
        <end position="893"/>
    </location>
</feature>
<dbReference type="GeneID" id="68102331"/>
<reference evidence="4 5" key="1">
    <citation type="journal article" date="2018" name="BMC Genomics">
        <title>The genome of Naegleria lovaniensis, the basis for a comparative approach to unravel pathogenicity factors of the human pathogenic amoeba N. fowleri.</title>
        <authorList>
            <person name="Liechti N."/>
            <person name="Schurch N."/>
            <person name="Bruggmann R."/>
            <person name="Wittwer M."/>
        </authorList>
    </citation>
    <scope>NUCLEOTIDE SEQUENCE [LARGE SCALE GENOMIC DNA]</scope>
    <source>
        <strain evidence="4 5">ATCC 30569</strain>
    </source>
</reference>
<dbReference type="InterPro" id="IPR051722">
    <property type="entry name" value="Endocytosis_PI4K-reg_protein"/>
</dbReference>
<feature type="compositionally biased region" description="Polar residues" evidence="3">
    <location>
        <begin position="726"/>
        <end position="740"/>
    </location>
</feature>
<comment type="similarity">
    <text evidence="2">Belongs to the YPP1 family.</text>
</comment>
<evidence type="ECO:0000313" key="5">
    <source>
        <dbReference type="Proteomes" id="UP000816034"/>
    </source>
</evidence>
<dbReference type="SUPFAM" id="SSF48452">
    <property type="entry name" value="TPR-like"/>
    <property type="match status" value="2"/>
</dbReference>
<sequence>MSKKQLLAHTQLLRDLAVARSQNSPHKQSSQLELVSKKAQELGLTPLSECLAIESKLYELSSHNKDEAFLSELDSAINKVSNTFKSCSVVCDYFHWCLKSYETNNNKSTTTTTTTTTTTASSSSSSSDSNTTIMDNILQSYNNNPDTIFNPSNIELLNNQLLSSSKDLHTQLPYLFIYFRCLSLKASLSDCNILLQQLSSLSNIYEQSVDSYHSYLIQYELYQSVLKLKKEMKIEECIELLLKILTSFKALLQPTIKVFILQLLGSTLFSSVSQEMYLKIFNESSAMWNTNNAVATNTTSKSLKKDTNTSQVKSIDSTEKVIEEALLVLLTCEHSLFYIMNLQCKPSSSALELSSLASSTNINSHPIIYTPLSANEEQMIKLSNIYDQLCLSLSTIYCTNYNIGFDILKQIMERGIGTFSENAHFWFQYAILLSNNKLYHRAFKIVESVCIPLEPRNVKYYLFACTTGLKFGKITKSISLAHKAMDMMDENEFPIIHASAHMGDHGNHVVVGASSSSSNHVVVGANSSTTKTLATNSSNSSKRSCLNHLFRSKLYHILGLLYYKQSKNVSTMTEKTKLLNLSIDALVNKVHDTYDSNDYKLCYHIALVYAEMRELKEAFNFVKKSIALNRMDDKQPWILLALLFSCDRHNHVQSFKTIKMILEQYPNDIQLKLLYARMEELLESSSSNINISSGVATTALHSANDHLTTPLPSNANIANHSTGVANISNNSNNPSGVGQQTNTIPNTTATNNTFGISSSSRSVRTYSKLSDELDKSLELYTTPTMNDVSRRGTSGSSSSGILGPSIISISEYRHKKIELIQQYIFISEALRRKKLLDDATFNMSKAKELIIQLVEEIEEIESSKVASLLPSNTTPISTSKKKSDNNNSQLNMEGVQKTSRDYMTIIDLLLNNGRLQKDESQQEFIVLLKQTNAWIHCAEGRIFEDSGKIKDAIIEYEAALVNDTDCEVASLRLGVIYYKHEKQYTMSRNYLQNAVRINPFNHLSWYHLGKVLSEHFGDEEEASDCFMNSLNYEKTCPIIDFGSSEFLSLLV</sequence>
<evidence type="ECO:0000256" key="3">
    <source>
        <dbReference type="SAM" id="MobiDB-lite"/>
    </source>
</evidence>
<comment type="function">
    <text evidence="1">Involved in endocytosis.</text>
</comment>
<comment type="caution">
    <text evidence="4">The sequence shown here is derived from an EMBL/GenBank/DDBJ whole genome shotgun (WGS) entry which is preliminary data.</text>
</comment>
<dbReference type="PANTHER" id="PTHR23083:SF464">
    <property type="entry name" value="TETRATRICOPEPTIDE REPEAT DOMAIN 7, ISOFORM A"/>
    <property type="match status" value="1"/>
</dbReference>
<accession>A0AA88GIL2</accession>
<name>A0AA88GIL2_NAELO</name>
<dbReference type="InterPro" id="IPR019734">
    <property type="entry name" value="TPR_rpt"/>
</dbReference>
<feature type="compositionally biased region" description="Low complexity" evidence="3">
    <location>
        <begin position="741"/>
        <end position="758"/>
    </location>
</feature>
<dbReference type="InterPro" id="IPR011990">
    <property type="entry name" value="TPR-like_helical_dom_sf"/>
</dbReference>
<dbReference type="RefSeq" id="XP_044544428.1">
    <property type="nucleotide sequence ID" value="XM_044700112.1"/>
</dbReference>
<dbReference type="AlphaFoldDB" id="A0AA88GIL2"/>
<dbReference type="Gene3D" id="1.25.40.10">
    <property type="entry name" value="Tetratricopeptide repeat domain"/>
    <property type="match status" value="2"/>
</dbReference>